<protein>
    <submittedName>
        <fullName evidence="2">Uncharacterized protein</fullName>
    </submittedName>
</protein>
<comment type="caution">
    <text evidence="2">The sequence shown here is derived from an EMBL/GenBank/DDBJ whole genome shotgun (WGS) entry which is preliminary data.</text>
</comment>
<dbReference type="Proteomes" id="UP001597151">
    <property type="component" value="Unassembled WGS sequence"/>
</dbReference>
<proteinExistence type="predicted"/>
<evidence type="ECO:0000256" key="1">
    <source>
        <dbReference type="SAM" id="SignalP"/>
    </source>
</evidence>
<feature type="chain" id="PRO_5045261205" evidence="1">
    <location>
        <begin position="29"/>
        <end position="544"/>
    </location>
</feature>
<keyword evidence="3" id="KW-1185">Reference proteome</keyword>
<dbReference type="EMBL" id="JBHTKR010000006">
    <property type="protein sequence ID" value="MFD1195948.1"/>
    <property type="molecule type" value="Genomic_DNA"/>
</dbReference>
<sequence length="544" mass="56882">MAGFRNIRASVTTAALAGALAWPLCAAAQDTPLSALSVLSQPVAQPLSAIDWLDRGRGLAAPAFPEGALRLPPQGLAPLAEPPVVNSAQSPDVTVTPLEQAGLDAVGLLPSAVSGLPLSLWQGSLTADLADLISQPGRLGLPAIQGLLYTLLLAEADAPPDAGRDSLLLQARVDALMRLGAVEPAQALLERAGPENPALFSRWFDATMLTGAEDTACAALMRAPHLSPSYGAQVFCSARRGDWDGAMLMLDTARALDAMPETEADLLARFMDPELLEDTPLPRAPVRPSPLVFRLYEALGEPLITAPLPRAFAVADLRDTAGWRAQIEAAERLASSGALAPNRLLGLYSERKPAASGGVWDRVEAVQRFDAAIRSGDAGAVGASLPVVWAAMGAADLGVAFASLYSPALERIALAGSADQLSYRIALLGPDYEAAAIARGDRHPDMAFATAVARGQADRMQPEGPLQAAIREGFAATTPPPAQVELLRAQRLGEAILQTIRMIQRATEGELVDLAGGLATLRAVGLEDTARRAALQLILMGPRS</sequence>
<evidence type="ECO:0000313" key="3">
    <source>
        <dbReference type="Proteomes" id="UP001597151"/>
    </source>
</evidence>
<feature type="signal peptide" evidence="1">
    <location>
        <begin position="1"/>
        <end position="28"/>
    </location>
</feature>
<keyword evidence="1" id="KW-0732">Signal</keyword>
<reference evidence="3" key="1">
    <citation type="journal article" date="2019" name="Int. J. Syst. Evol. Microbiol.">
        <title>The Global Catalogue of Microorganisms (GCM) 10K type strain sequencing project: providing services to taxonomists for standard genome sequencing and annotation.</title>
        <authorList>
            <consortium name="The Broad Institute Genomics Platform"/>
            <consortium name="The Broad Institute Genome Sequencing Center for Infectious Disease"/>
            <person name="Wu L."/>
            <person name="Ma J."/>
        </authorList>
    </citation>
    <scope>NUCLEOTIDE SEQUENCE [LARGE SCALE GENOMIC DNA]</scope>
    <source>
        <strain evidence="3">CCUG 55328</strain>
    </source>
</reference>
<gene>
    <name evidence="2" type="ORF">ACFQ3C_14845</name>
</gene>
<accession>A0ABW3TFL3</accession>
<organism evidence="2 3">
    <name type="scientific">Seohaeicola saemankumensis</name>
    <dbReference type="NCBI Taxonomy" id="481181"/>
    <lineage>
        <taxon>Bacteria</taxon>
        <taxon>Pseudomonadati</taxon>
        <taxon>Pseudomonadota</taxon>
        <taxon>Alphaproteobacteria</taxon>
        <taxon>Rhodobacterales</taxon>
        <taxon>Roseobacteraceae</taxon>
        <taxon>Seohaeicola</taxon>
    </lineage>
</organism>
<dbReference type="RefSeq" id="WP_380793402.1">
    <property type="nucleotide sequence ID" value="NZ_JBHTKR010000006.1"/>
</dbReference>
<name>A0ABW3TFL3_9RHOB</name>
<evidence type="ECO:0000313" key="2">
    <source>
        <dbReference type="EMBL" id="MFD1195948.1"/>
    </source>
</evidence>